<feature type="transmembrane region" description="Helical" evidence="9">
    <location>
        <begin position="51"/>
        <end position="69"/>
    </location>
</feature>
<evidence type="ECO:0000256" key="6">
    <source>
        <dbReference type="ARBA" id="ARBA00022692"/>
    </source>
</evidence>
<dbReference type="AlphaFoldDB" id="A0A2T0XBA5"/>
<comment type="caution">
    <text evidence="9">Lacks conserved residue(s) required for the propagation of feature annotation.</text>
</comment>
<evidence type="ECO:0000256" key="4">
    <source>
        <dbReference type="ARBA" id="ARBA00022475"/>
    </source>
</evidence>
<reference evidence="10 11" key="1">
    <citation type="submission" date="2018-07" db="EMBL/GenBank/DDBJ databases">
        <title>Freshwater and sediment microbial communities from various areas in North America, analyzing microbe dynamics in response to fracking.</title>
        <authorList>
            <person name="Lamendella R."/>
        </authorList>
    </citation>
    <scope>NUCLEOTIDE SEQUENCE [LARGE SCALE GENOMIC DNA]</scope>
    <source>
        <strain evidence="10 11">160A</strain>
    </source>
</reference>
<dbReference type="GO" id="GO:0009236">
    <property type="term" value="P:cobalamin biosynthetic process"/>
    <property type="evidence" value="ECO:0007669"/>
    <property type="project" value="UniProtKB-UniRule"/>
</dbReference>
<dbReference type="GO" id="GO:0015420">
    <property type="term" value="F:ABC-type vitamin B12 transporter activity"/>
    <property type="evidence" value="ECO:0007669"/>
    <property type="project" value="UniProtKB-UniRule"/>
</dbReference>
<keyword evidence="6 9" id="KW-0812">Transmembrane</keyword>
<comment type="similarity">
    <text evidence="3 9">Belongs to the CobD/CbiB family.</text>
</comment>
<keyword evidence="11" id="KW-1185">Reference proteome</keyword>
<dbReference type="NCBIfam" id="TIGR00380">
    <property type="entry name" value="cobal_cbiB"/>
    <property type="match status" value="1"/>
</dbReference>
<dbReference type="Proteomes" id="UP000252733">
    <property type="component" value="Unassembled WGS sequence"/>
</dbReference>
<evidence type="ECO:0000256" key="1">
    <source>
        <dbReference type="ARBA" id="ARBA00004651"/>
    </source>
</evidence>
<dbReference type="PANTHER" id="PTHR34308">
    <property type="entry name" value="COBALAMIN BIOSYNTHESIS PROTEIN CBIB"/>
    <property type="match status" value="1"/>
</dbReference>
<dbReference type="GO" id="GO:0005886">
    <property type="term" value="C:plasma membrane"/>
    <property type="evidence" value="ECO:0007669"/>
    <property type="project" value="UniProtKB-SubCell"/>
</dbReference>
<keyword evidence="5 9" id="KW-0169">Cobalamin biosynthesis</keyword>
<dbReference type="HAMAP" id="MF_00024">
    <property type="entry name" value="CobD_CbiB"/>
    <property type="match status" value="1"/>
</dbReference>
<organism evidence="10 11">
    <name type="scientific">Marinilabilia salmonicolor</name>
    <dbReference type="NCBI Taxonomy" id="989"/>
    <lineage>
        <taxon>Bacteria</taxon>
        <taxon>Pseudomonadati</taxon>
        <taxon>Bacteroidota</taxon>
        <taxon>Bacteroidia</taxon>
        <taxon>Marinilabiliales</taxon>
        <taxon>Marinilabiliaceae</taxon>
        <taxon>Marinilabilia</taxon>
    </lineage>
</organism>
<comment type="pathway">
    <text evidence="2 9">Cofactor biosynthesis; adenosylcobalamin biosynthesis.</text>
</comment>
<evidence type="ECO:0000256" key="3">
    <source>
        <dbReference type="ARBA" id="ARBA00006263"/>
    </source>
</evidence>
<dbReference type="STRING" id="1168289.GCA_000259075_02138"/>
<evidence type="ECO:0000256" key="5">
    <source>
        <dbReference type="ARBA" id="ARBA00022573"/>
    </source>
</evidence>
<dbReference type="EMBL" id="QPIZ01000010">
    <property type="protein sequence ID" value="RCW35310.1"/>
    <property type="molecule type" value="Genomic_DNA"/>
</dbReference>
<protein>
    <recommendedName>
        <fullName evidence="9">Cobalamin biosynthesis protein CobD</fullName>
    </recommendedName>
</protein>
<dbReference type="UniPathway" id="UPA00148"/>
<dbReference type="RefSeq" id="WP_106154135.1">
    <property type="nucleotide sequence ID" value="NZ_PVTS01000016.1"/>
</dbReference>
<evidence type="ECO:0000256" key="9">
    <source>
        <dbReference type="HAMAP-Rule" id="MF_00024"/>
    </source>
</evidence>
<dbReference type="InterPro" id="IPR004485">
    <property type="entry name" value="Cobalamin_biosynth_CobD/CbiB"/>
</dbReference>
<feature type="transmembrane region" description="Helical" evidence="9">
    <location>
        <begin position="290"/>
        <end position="308"/>
    </location>
</feature>
<dbReference type="PANTHER" id="PTHR34308:SF1">
    <property type="entry name" value="COBALAMIN BIOSYNTHESIS PROTEIN CBIB"/>
    <property type="match status" value="1"/>
</dbReference>
<keyword evidence="8 9" id="KW-0472">Membrane</keyword>
<dbReference type="OrthoDB" id="9811967at2"/>
<proteinExistence type="inferred from homology"/>
<evidence type="ECO:0000256" key="8">
    <source>
        <dbReference type="ARBA" id="ARBA00023136"/>
    </source>
</evidence>
<name>A0A2T0XBA5_9BACT</name>
<sequence length="334" mass="37590">MELNLLIPALIFAWILDRILGDPSWMPHPVVVFGKLIAFFEKKCNRGRGNFVRGMVVTVVLVTGVFFFFYRVIFLLGQINLWLEVFFQMVFIFMGLAGTTLIREGESVFEKLQIGIDEGRRQVGRIVGRDTKNLSSHEIKTATLETLAENLSDGVVAPLFWLAIFGVPGMMAYKMINTLDSMIGYKNERYEQFGKFAARLDDIANYLPARITALLMAFFGMRYRAFQFIFRFGRSHNSPNAGYPEAALAGILNVQFGGDHDYFGEVVSKPKIGNNKRAINISDLNKTIQINRAVEILMIVLVISVWIITDLPCGAQNAEVLFSGPGSFVFTIKQ</sequence>
<keyword evidence="7 9" id="KW-1133">Transmembrane helix</keyword>
<comment type="subcellular location">
    <subcellularLocation>
        <location evidence="1 9">Cell membrane</location>
        <topology evidence="1 9">Multi-pass membrane protein</topology>
    </subcellularLocation>
</comment>
<comment type="caution">
    <text evidence="10">The sequence shown here is derived from an EMBL/GenBank/DDBJ whole genome shotgun (WGS) entry which is preliminary data.</text>
</comment>
<dbReference type="GO" id="GO:0048472">
    <property type="term" value="F:threonine-phosphate decarboxylase activity"/>
    <property type="evidence" value="ECO:0007669"/>
    <property type="project" value="InterPro"/>
</dbReference>
<accession>A0A2T0XBA5</accession>
<comment type="function">
    <text evidence="9">Converts cobyric acid to cobinamide by the addition of aminopropanol on the F carboxylic group.</text>
</comment>
<dbReference type="Pfam" id="PF03186">
    <property type="entry name" value="CobD_Cbib"/>
    <property type="match status" value="1"/>
</dbReference>
<evidence type="ECO:0000313" key="11">
    <source>
        <dbReference type="Proteomes" id="UP000252733"/>
    </source>
</evidence>
<evidence type="ECO:0000313" key="10">
    <source>
        <dbReference type="EMBL" id="RCW35310.1"/>
    </source>
</evidence>
<keyword evidence="4 9" id="KW-1003">Cell membrane</keyword>
<feature type="transmembrane region" description="Helical" evidence="9">
    <location>
        <begin position="81"/>
        <end position="102"/>
    </location>
</feature>
<gene>
    <name evidence="9" type="primary">cobD</name>
    <name evidence="10" type="ORF">DFO77_11076</name>
</gene>
<evidence type="ECO:0000256" key="2">
    <source>
        <dbReference type="ARBA" id="ARBA00004953"/>
    </source>
</evidence>
<feature type="transmembrane region" description="Helical" evidence="9">
    <location>
        <begin position="155"/>
        <end position="173"/>
    </location>
</feature>
<evidence type="ECO:0000256" key="7">
    <source>
        <dbReference type="ARBA" id="ARBA00022989"/>
    </source>
</evidence>